<name>A0A7S4PC61_9EUKA</name>
<sequence>MTDPSTPSPSPTHPGTPTNDSPAPASHSSPSRPPGFGGGKGWRDEPRGGGWREKDWKGGEKDESANWRRGAAAEKEKDKEDKEVGWRAGNPEDSVGAVTIQYDPAIKHPLQRSWTLWFDATMKKSERSSVQNEWNQGLKEVLTVSTIEDFWGLYNSIEAASTLSNGCNYHFFQKGIRPAWEDKANEKGGLWRYAKKRTDLDQKWVSTLLACIGEAFPAPHQICGAVVSLKQNGGDRVSLWISDATDEANVDLTGKFFKEQVLDSDSKITFVPHEPATKKYEGCCGRHDL</sequence>
<organism evidence="8">
    <name type="scientific">Paramoeba aestuarina</name>
    <dbReference type="NCBI Taxonomy" id="180227"/>
    <lineage>
        <taxon>Eukaryota</taxon>
        <taxon>Amoebozoa</taxon>
        <taxon>Discosea</taxon>
        <taxon>Flabellinia</taxon>
        <taxon>Dactylopodida</taxon>
        <taxon>Paramoebidae</taxon>
        <taxon>Paramoeba</taxon>
    </lineage>
</organism>
<evidence type="ECO:0000256" key="3">
    <source>
        <dbReference type="ARBA" id="ARBA00022845"/>
    </source>
</evidence>
<feature type="compositionally biased region" description="Low complexity" evidence="7">
    <location>
        <begin position="15"/>
        <end position="30"/>
    </location>
</feature>
<keyword evidence="4 6" id="KW-0694">RNA-binding</keyword>
<evidence type="ECO:0000256" key="4">
    <source>
        <dbReference type="ARBA" id="ARBA00022884"/>
    </source>
</evidence>
<dbReference type="AlphaFoldDB" id="A0A7S4PC61"/>
<evidence type="ECO:0000256" key="7">
    <source>
        <dbReference type="SAM" id="MobiDB-lite"/>
    </source>
</evidence>
<keyword evidence="2 6" id="KW-0396">Initiation factor</keyword>
<evidence type="ECO:0000313" key="8">
    <source>
        <dbReference type="EMBL" id="CAE2330264.1"/>
    </source>
</evidence>
<dbReference type="GO" id="GO:0006417">
    <property type="term" value="P:regulation of translation"/>
    <property type="evidence" value="ECO:0007669"/>
    <property type="project" value="UniProtKB-KW"/>
</dbReference>
<feature type="compositionally biased region" description="Basic and acidic residues" evidence="7">
    <location>
        <begin position="41"/>
        <end position="85"/>
    </location>
</feature>
<dbReference type="Gene3D" id="3.30.760.10">
    <property type="entry name" value="RNA Cap, Translation Initiation Factor Eif4e"/>
    <property type="match status" value="1"/>
</dbReference>
<feature type="compositionally biased region" description="Pro residues" evidence="7">
    <location>
        <begin position="1"/>
        <end position="14"/>
    </location>
</feature>
<dbReference type="SUPFAM" id="SSF55418">
    <property type="entry name" value="eIF4e-like"/>
    <property type="match status" value="1"/>
</dbReference>
<dbReference type="InterPro" id="IPR023398">
    <property type="entry name" value="TIF_eIF4e-like"/>
</dbReference>
<dbReference type="GO" id="GO:0003743">
    <property type="term" value="F:translation initiation factor activity"/>
    <property type="evidence" value="ECO:0007669"/>
    <property type="project" value="UniProtKB-KW"/>
</dbReference>
<dbReference type="Pfam" id="PF01652">
    <property type="entry name" value="IF4E"/>
    <property type="match status" value="1"/>
</dbReference>
<evidence type="ECO:0000256" key="2">
    <source>
        <dbReference type="ARBA" id="ARBA00022540"/>
    </source>
</evidence>
<protein>
    <submittedName>
        <fullName evidence="8">Uncharacterized protein</fullName>
    </submittedName>
</protein>
<dbReference type="InterPro" id="IPR001040">
    <property type="entry name" value="TIF_eIF_4E"/>
</dbReference>
<comment type="similarity">
    <text evidence="1 6">Belongs to the eukaryotic initiation factor 4E family.</text>
</comment>
<accession>A0A7S4PC61</accession>
<dbReference type="PANTHER" id="PTHR11960">
    <property type="entry name" value="EUKARYOTIC TRANSLATION INITIATION FACTOR 4E RELATED"/>
    <property type="match status" value="1"/>
</dbReference>
<keyword evidence="5 6" id="KW-0648">Protein biosynthesis</keyword>
<feature type="region of interest" description="Disordered" evidence="7">
    <location>
        <begin position="1"/>
        <end position="93"/>
    </location>
</feature>
<evidence type="ECO:0000256" key="1">
    <source>
        <dbReference type="ARBA" id="ARBA00009860"/>
    </source>
</evidence>
<reference evidence="8" key="1">
    <citation type="submission" date="2021-01" db="EMBL/GenBank/DDBJ databases">
        <authorList>
            <person name="Corre E."/>
            <person name="Pelletier E."/>
            <person name="Niang G."/>
            <person name="Scheremetjew M."/>
            <person name="Finn R."/>
            <person name="Kale V."/>
            <person name="Holt S."/>
            <person name="Cochrane G."/>
            <person name="Meng A."/>
            <person name="Brown T."/>
            <person name="Cohen L."/>
        </authorList>
    </citation>
    <scope>NUCLEOTIDE SEQUENCE</scope>
    <source>
        <strain evidence="8">SoJaBio B1-5/56/2</strain>
    </source>
</reference>
<dbReference type="GO" id="GO:0000340">
    <property type="term" value="F:RNA 7-methylguanosine cap binding"/>
    <property type="evidence" value="ECO:0007669"/>
    <property type="project" value="TreeGrafter"/>
</dbReference>
<evidence type="ECO:0000256" key="6">
    <source>
        <dbReference type="RuleBase" id="RU004374"/>
    </source>
</evidence>
<dbReference type="EMBL" id="HBKR01033322">
    <property type="protein sequence ID" value="CAE2330264.1"/>
    <property type="molecule type" value="Transcribed_RNA"/>
</dbReference>
<keyword evidence="3" id="KW-0810">Translation regulation</keyword>
<proteinExistence type="inferred from homology"/>
<dbReference type="GO" id="GO:0016281">
    <property type="term" value="C:eukaryotic translation initiation factor 4F complex"/>
    <property type="evidence" value="ECO:0007669"/>
    <property type="project" value="TreeGrafter"/>
</dbReference>
<evidence type="ECO:0000256" key="5">
    <source>
        <dbReference type="ARBA" id="ARBA00022917"/>
    </source>
</evidence>
<gene>
    <name evidence="8" type="ORF">NAES01612_LOCUS21840</name>
</gene>
<dbReference type="PANTHER" id="PTHR11960:SF8">
    <property type="entry name" value="EUKARYOTIC TRANSLATION INITIATION FACTOR 4E1-RELATED"/>
    <property type="match status" value="1"/>
</dbReference>